<dbReference type="Gene3D" id="3.40.50.1580">
    <property type="entry name" value="Nucleoside phosphorylase domain"/>
    <property type="match status" value="1"/>
</dbReference>
<dbReference type="SUPFAM" id="SSF53167">
    <property type="entry name" value="Purine and uridine phosphorylases"/>
    <property type="match status" value="1"/>
</dbReference>
<proteinExistence type="predicted"/>
<gene>
    <name evidence="2" type="ORF">BDV36DRAFT_311745</name>
</gene>
<evidence type="ECO:0000313" key="2">
    <source>
        <dbReference type="EMBL" id="KAE8414542.1"/>
    </source>
</evidence>
<dbReference type="EMBL" id="ML735783">
    <property type="protein sequence ID" value="KAE8414542.1"/>
    <property type="molecule type" value="Genomic_DNA"/>
</dbReference>
<evidence type="ECO:0000256" key="1">
    <source>
        <dbReference type="SAM" id="SignalP"/>
    </source>
</evidence>
<dbReference type="InterPro" id="IPR053137">
    <property type="entry name" value="NLR-like"/>
</dbReference>
<sequence length="279" mass="31263">MRPSTRDEFKIAIICALLVECDAVLASFDETFDKIGPNLRDPSWRRQLLSHMPGMGKVSATGVASNLCISFPGIKLSLVVGICGAIILGDVVSDCIVEYDFGRQYPDGFRPKGNIQDLPIRPNRDIRAVIFSLKLRETRRELEKGLSHNLRSLQAQSPTWQHPRTEHDVLFEASYHHRHYQNDTTCVCADCPSSSDLVCEMALLKDFVHIGLVACGDTVMKPGEHRDRLAEAEGVIEFEMEGAGVCGILPCVIIKGVCDYADNHKDTRWQRRRTRRLNG</sequence>
<reference evidence="2 3" key="1">
    <citation type="submission" date="2019-04" db="EMBL/GenBank/DDBJ databases">
        <authorList>
            <consortium name="DOE Joint Genome Institute"/>
            <person name="Mondo S."/>
            <person name="Kjaerbolling I."/>
            <person name="Vesth T."/>
            <person name="Frisvad J.C."/>
            <person name="Nybo J.L."/>
            <person name="Theobald S."/>
            <person name="Kildgaard S."/>
            <person name="Isbrandt T."/>
            <person name="Kuo A."/>
            <person name="Sato A."/>
            <person name="Lyhne E.K."/>
            <person name="Kogle M.E."/>
            <person name="Wiebenga A."/>
            <person name="Kun R.S."/>
            <person name="Lubbers R.J."/>
            <person name="Makela M.R."/>
            <person name="Barry K."/>
            <person name="Chovatia M."/>
            <person name="Clum A."/>
            <person name="Daum C."/>
            <person name="Haridas S."/>
            <person name="He G."/>
            <person name="LaButti K."/>
            <person name="Lipzen A."/>
            <person name="Riley R."/>
            <person name="Salamov A."/>
            <person name="Simmons B.A."/>
            <person name="Magnuson J.K."/>
            <person name="Henrissat B."/>
            <person name="Mortensen U.H."/>
            <person name="Larsen T.O."/>
            <person name="Devries R.P."/>
            <person name="Grigoriev I.V."/>
            <person name="Machida M."/>
            <person name="Baker S.E."/>
            <person name="Andersen M.R."/>
            <person name="Cantor M.N."/>
            <person name="Hua S.X."/>
        </authorList>
    </citation>
    <scope>NUCLEOTIDE SEQUENCE [LARGE SCALE GENOMIC DNA]</scope>
    <source>
        <strain evidence="2 3">CBS 117616</strain>
    </source>
</reference>
<dbReference type="PANTHER" id="PTHR46082:SF6">
    <property type="entry name" value="AAA+ ATPASE DOMAIN-CONTAINING PROTEIN-RELATED"/>
    <property type="match status" value="1"/>
</dbReference>
<dbReference type="PANTHER" id="PTHR46082">
    <property type="entry name" value="ATP/GTP-BINDING PROTEIN-RELATED"/>
    <property type="match status" value="1"/>
</dbReference>
<dbReference type="InterPro" id="IPR035994">
    <property type="entry name" value="Nucleoside_phosphorylase_sf"/>
</dbReference>
<evidence type="ECO:0000313" key="3">
    <source>
        <dbReference type="Proteomes" id="UP000325395"/>
    </source>
</evidence>
<protein>
    <submittedName>
        <fullName evidence="2">Nucleoside phosphorylase domain-containing protein</fullName>
    </submittedName>
</protein>
<accession>A0ABQ6WBM0</accession>
<keyword evidence="1" id="KW-0732">Signal</keyword>
<organism evidence="2 3">
    <name type="scientific">Aspergillus pseudocaelatus</name>
    <dbReference type="NCBI Taxonomy" id="1825620"/>
    <lineage>
        <taxon>Eukaryota</taxon>
        <taxon>Fungi</taxon>
        <taxon>Dikarya</taxon>
        <taxon>Ascomycota</taxon>
        <taxon>Pezizomycotina</taxon>
        <taxon>Eurotiomycetes</taxon>
        <taxon>Eurotiomycetidae</taxon>
        <taxon>Eurotiales</taxon>
        <taxon>Aspergillaceae</taxon>
        <taxon>Aspergillus</taxon>
        <taxon>Aspergillus subgen. Circumdati</taxon>
    </lineage>
</organism>
<keyword evidence="3" id="KW-1185">Reference proteome</keyword>
<dbReference type="Proteomes" id="UP000325395">
    <property type="component" value="Unassembled WGS sequence"/>
</dbReference>
<name>A0ABQ6WBM0_9EURO</name>
<feature type="chain" id="PRO_5046339431" evidence="1">
    <location>
        <begin position="24"/>
        <end position="279"/>
    </location>
</feature>
<feature type="signal peptide" evidence="1">
    <location>
        <begin position="1"/>
        <end position="23"/>
    </location>
</feature>